<protein>
    <recommendedName>
        <fullName evidence="3">TOD1/MUCI70 glycosyltransferase-like domain-containing protein</fullName>
    </recommendedName>
</protein>
<feature type="transmembrane region" description="Helical" evidence="2">
    <location>
        <begin position="50"/>
        <end position="74"/>
    </location>
</feature>
<dbReference type="PANTHER" id="PTHR12956:SF24">
    <property type="entry name" value="TRANSMEMBRANE PROTEIN (DUF616)"/>
    <property type="match status" value="1"/>
</dbReference>
<dbReference type="AlphaFoldDB" id="A0A8X7XYU5"/>
<keyword evidence="5" id="KW-1185">Reference proteome</keyword>
<feature type="compositionally biased region" description="Basic and acidic residues" evidence="1">
    <location>
        <begin position="261"/>
        <end position="306"/>
    </location>
</feature>
<dbReference type="OrthoDB" id="1905162at2759"/>
<feature type="region of interest" description="Disordered" evidence="1">
    <location>
        <begin position="153"/>
        <end position="178"/>
    </location>
</feature>
<sequence>MAQHRHYTNGTSDHVSIGIRASSSSSSQQQKSGRVRRLGYRSDKSSRGGLSLIGAVIVFLCLALVVTVLAYYFLSTENTTNDKGLFCFFICFCLVAEKVHCVNDNHVEDDEMKNDDFLTNVTRTDTIKVLGFGQGSVGHGRDSRYWDRDDRRRDEDYNEDDVEHDSKVHRDGESSEKVHNLVKVKNYKEKAKRVEDRKGVGLYNEDGRKELKMYEKEYEASLKSTGNLGNKSDIKNLLLDDEENGEQNGAADSENDYDDGIDFHDPRTEEYGGDSEHDKEENSSETTVHVKDNREPSRFLDAKTKDQNSSFLDGKTKDQNSSFLDAKTKDQNSAKDNQEDSSSLLEKGSLNSQNSDDGNTDSRHADNIGGRSTSKSRSDSKKKSKRHKYSGNFKILFFNVCMQSCMSVPFFWCFMGQAIGCGMKFLNSTTRLVEPFESRKFARFSLQYTEIEEKPEGQEQWEPRFAGHQSLHEREESFLAHDQKINCGFVKGPEGSSSTGFDLAEDDASYISRCHIAVISCIFGNSDRLRSPVHKMLNCFLPFKLHSFSLLVYHGMNVDEYSTKTPPSCSDELWLGGKLLWVESYVIKKGKWITILGDLGWRDVKQGLIGANFIQCVEIRILEVTHLSRKNVCFVMFMDEVTFQTLSSEGHIPDTAGFIGLWKIVVVKNLPYNDMRRVGKVPKLLPHRLFPSARYSIWLDSKLRFQVDPLLVLEYFLWRKGYEFAISKHYDRRCVWEEVAQNKRLNKYNHTVIDQQFASYQADGLKRFNVSDPNKLLPSNVPEGSLIVRAHTPMSNLFSCLWFNEVDRFTPRDQLSFAFTYQKLRRMNPGKPFYLNMFKDCERRAIAKLFRHKSEEKRSTPRQEAVE</sequence>
<feature type="compositionally biased region" description="Low complexity" evidence="1">
    <location>
        <begin position="22"/>
        <end position="32"/>
    </location>
</feature>
<feature type="domain" description="TOD1/MUCI70 glycosyltransferase-like" evidence="3">
    <location>
        <begin position="446"/>
        <end position="534"/>
    </location>
</feature>
<proteinExistence type="predicted"/>
<dbReference type="Proteomes" id="UP000886885">
    <property type="component" value="Chromosome 19A"/>
</dbReference>
<dbReference type="Pfam" id="PF04765">
    <property type="entry name" value="TOD1_MUCI70"/>
    <property type="match status" value="2"/>
</dbReference>
<keyword evidence="2" id="KW-0812">Transmembrane</keyword>
<feature type="domain" description="TOD1/MUCI70 glycosyltransferase-like" evidence="3">
    <location>
        <begin position="624"/>
        <end position="852"/>
    </location>
</feature>
<feature type="compositionally biased region" description="Basic and acidic residues" evidence="1">
    <location>
        <begin position="326"/>
        <end position="338"/>
    </location>
</feature>
<comment type="caution">
    <text evidence="4">The sequence shown here is derived from an EMBL/GenBank/DDBJ whole genome shotgun (WGS) entry which is preliminary data.</text>
</comment>
<evidence type="ECO:0000313" key="5">
    <source>
        <dbReference type="Proteomes" id="UP000886885"/>
    </source>
</evidence>
<accession>A0A8X7XYU5</accession>
<gene>
    <name evidence="4" type="ORF">POTOM_058435</name>
</gene>
<reference evidence="4" key="1">
    <citation type="journal article" date="2020" name="bioRxiv">
        <title>Hybrid origin of Populus tomentosa Carr. identified through genome sequencing and phylogenomic analysis.</title>
        <authorList>
            <person name="An X."/>
            <person name="Gao K."/>
            <person name="Chen Z."/>
            <person name="Li J."/>
            <person name="Yang X."/>
            <person name="Yang X."/>
            <person name="Zhou J."/>
            <person name="Guo T."/>
            <person name="Zhao T."/>
            <person name="Huang S."/>
            <person name="Miao D."/>
            <person name="Khan W.U."/>
            <person name="Rao P."/>
            <person name="Ye M."/>
            <person name="Lei B."/>
            <person name="Liao W."/>
            <person name="Wang J."/>
            <person name="Ji L."/>
            <person name="Li Y."/>
            <person name="Guo B."/>
            <person name="Mustafa N.S."/>
            <person name="Li S."/>
            <person name="Yun Q."/>
            <person name="Keller S.R."/>
            <person name="Mao J."/>
            <person name="Zhang R."/>
            <person name="Strauss S.H."/>
        </authorList>
    </citation>
    <scope>NUCLEOTIDE SEQUENCE</scope>
    <source>
        <strain evidence="4">GM15</strain>
        <tissue evidence="4">Leaf</tissue>
    </source>
</reference>
<keyword evidence="2" id="KW-0472">Membrane</keyword>
<feature type="region of interest" description="Disordered" evidence="1">
    <location>
        <begin position="244"/>
        <end position="385"/>
    </location>
</feature>
<name>A0A8X7XYU5_POPTO</name>
<feature type="compositionally biased region" description="Polar residues" evidence="1">
    <location>
        <begin position="340"/>
        <end position="357"/>
    </location>
</feature>
<evidence type="ECO:0000256" key="2">
    <source>
        <dbReference type="SAM" id="Phobius"/>
    </source>
</evidence>
<dbReference type="InterPro" id="IPR006852">
    <property type="entry name" value="TOD1_MUCI70"/>
</dbReference>
<organism evidence="4 5">
    <name type="scientific">Populus tomentosa</name>
    <name type="common">Chinese white poplar</name>
    <dbReference type="NCBI Taxonomy" id="118781"/>
    <lineage>
        <taxon>Eukaryota</taxon>
        <taxon>Viridiplantae</taxon>
        <taxon>Streptophyta</taxon>
        <taxon>Embryophyta</taxon>
        <taxon>Tracheophyta</taxon>
        <taxon>Spermatophyta</taxon>
        <taxon>Magnoliopsida</taxon>
        <taxon>eudicotyledons</taxon>
        <taxon>Gunneridae</taxon>
        <taxon>Pentapetalae</taxon>
        <taxon>rosids</taxon>
        <taxon>fabids</taxon>
        <taxon>Malpighiales</taxon>
        <taxon>Salicaceae</taxon>
        <taxon>Saliceae</taxon>
        <taxon>Populus</taxon>
    </lineage>
</organism>
<dbReference type="PANTHER" id="PTHR12956">
    <property type="entry name" value="ALKALINE CERAMIDASE-RELATED"/>
    <property type="match status" value="1"/>
</dbReference>
<dbReference type="EMBL" id="JAAWWB010000037">
    <property type="protein sequence ID" value="KAG6738813.1"/>
    <property type="molecule type" value="Genomic_DNA"/>
</dbReference>
<keyword evidence="2" id="KW-1133">Transmembrane helix</keyword>
<feature type="compositionally biased region" description="Basic and acidic residues" evidence="1">
    <location>
        <begin position="164"/>
        <end position="178"/>
    </location>
</feature>
<feature type="region of interest" description="Disordered" evidence="1">
    <location>
        <begin position="1"/>
        <end position="45"/>
    </location>
</feature>
<evidence type="ECO:0000259" key="3">
    <source>
        <dbReference type="Pfam" id="PF04765"/>
    </source>
</evidence>
<dbReference type="InterPro" id="IPR048354">
    <property type="entry name" value="TOD1_MUCI70_glycTrfase_dom"/>
</dbReference>
<evidence type="ECO:0000313" key="4">
    <source>
        <dbReference type="EMBL" id="KAG6738813.1"/>
    </source>
</evidence>
<evidence type="ECO:0000256" key="1">
    <source>
        <dbReference type="SAM" id="MobiDB-lite"/>
    </source>
</evidence>